<dbReference type="AlphaFoldDB" id="A0A2B7XHG8"/>
<evidence type="ECO:0000313" key="3">
    <source>
        <dbReference type="Proteomes" id="UP000223968"/>
    </source>
</evidence>
<keyword evidence="3" id="KW-1185">Reference proteome</keyword>
<dbReference type="Proteomes" id="UP000223968">
    <property type="component" value="Unassembled WGS sequence"/>
</dbReference>
<evidence type="ECO:0000256" key="1">
    <source>
        <dbReference type="SAM" id="SignalP"/>
    </source>
</evidence>
<reference evidence="2 3" key="1">
    <citation type="submission" date="2017-10" db="EMBL/GenBank/DDBJ databases">
        <title>Comparative genomics in systemic dimorphic fungi from Ajellomycetaceae.</title>
        <authorList>
            <person name="Munoz J.F."/>
            <person name="Mcewen J.G."/>
            <person name="Clay O.K."/>
            <person name="Cuomo C.A."/>
        </authorList>
    </citation>
    <scope>NUCLEOTIDE SEQUENCE [LARGE SCALE GENOMIC DNA]</scope>
    <source>
        <strain evidence="2 3">UAMH5409</strain>
    </source>
</reference>
<sequence>MQLPLSALLLTLACSTEAFKTSFYTTQKCKNKAVSASDKVTDGCQRRGLVNINGVINEWENEGDNKVIIATYSDENCCYSKMLQMIDWTDGCTEIKGTIKSWRVLNPDKPEKGKKDSKYDC</sequence>
<organism evidence="2 3">
    <name type="scientific">Helicocarpus griseus UAMH5409</name>
    <dbReference type="NCBI Taxonomy" id="1447875"/>
    <lineage>
        <taxon>Eukaryota</taxon>
        <taxon>Fungi</taxon>
        <taxon>Dikarya</taxon>
        <taxon>Ascomycota</taxon>
        <taxon>Pezizomycotina</taxon>
        <taxon>Eurotiomycetes</taxon>
        <taxon>Eurotiomycetidae</taxon>
        <taxon>Onygenales</taxon>
        <taxon>Ajellomycetaceae</taxon>
        <taxon>Helicocarpus</taxon>
    </lineage>
</organism>
<name>A0A2B7XHG8_9EURO</name>
<evidence type="ECO:0000313" key="2">
    <source>
        <dbReference type="EMBL" id="PGH08068.1"/>
    </source>
</evidence>
<dbReference type="EMBL" id="PDNB01000104">
    <property type="protein sequence ID" value="PGH08068.1"/>
    <property type="molecule type" value="Genomic_DNA"/>
</dbReference>
<feature type="chain" id="PRO_5012902835" evidence="1">
    <location>
        <begin position="19"/>
        <end position="121"/>
    </location>
</feature>
<accession>A0A2B7XHG8</accession>
<feature type="signal peptide" evidence="1">
    <location>
        <begin position="1"/>
        <end position="18"/>
    </location>
</feature>
<comment type="caution">
    <text evidence="2">The sequence shown here is derived from an EMBL/GenBank/DDBJ whole genome shotgun (WGS) entry which is preliminary data.</text>
</comment>
<protein>
    <submittedName>
        <fullName evidence="2">Uncharacterized protein</fullName>
    </submittedName>
</protein>
<proteinExistence type="predicted"/>
<keyword evidence="1" id="KW-0732">Signal</keyword>
<dbReference type="OrthoDB" id="5407769at2759"/>
<gene>
    <name evidence="2" type="ORF">AJ79_06067</name>
</gene>